<evidence type="ECO:0000256" key="4">
    <source>
        <dbReference type="ARBA" id="ARBA00013208"/>
    </source>
</evidence>
<keyword evidence="10" id="KW-1185">Reference proteome</keyword>
<protein>
    <recommendedName>
        <fullName evidence="4 7">Signal peptidase I</fullName>
        <ecNumber evidence="4 7">3.4.21.89</ecNumber>
    </recommendedName>
</protein>
<dbReference type="Pfam" id="PF10502">
    <property type="entry name" value="Peptidase_S26"/>
    <property type="match status" value="1"/>
</dbReference>
<proteinExistence type="inferred from homology"/>
<keyword evidence="5 7" id="KW-0378">Hydrolase</keyword>
<gene>
    <name evidence="9" type="primary">lepB</name>
    <name evidence="9" type="ORF">JOL79_18590</name>
</gene>
<evidence type="ECO:0000313" key="10">
    <source>
        <dbReference type="Proteomes" id="UP000674234"/>
    </source>
</evidence>
<dbReference type="GO" id="GO:0004252">
    <property type="term" value="F:serine-type endopeptidase activity"/>
    <property type="evidence" value="ECO:0007669"/>
    <property type="project" value="InterPro"/>
</dbReference>
<comment type="caution">
    <text evidence="9">The sequence shown here is derived from an EMBL/GenBank/DDBJ whole genome shotgun (WGS) entry which is preliminary data.</text>
</comment>
<dbReference type="InterPro" id="IPR000223">
    <property type="entry name" value="Pept_S26A_signal_pept_1"/>
</dbReference>
<keyword evidence="7" id="KW-0472">Membrane</keyword>
<feature type="transmembrane region" description="Helical" evidence="7">
    <location>
        <begin position="34"/>
        <end position="57"/>
    </location>
</feature>
<name>A0A941ARC0_9ACTN</name>
<dbReference type="EC" id="3.4.21.89" evidence="4 7"/>
<dbReference type="AlphaFoldDB" id="A0A941ARC0"/>
<sequence>MHWPTESGVDVVAEDIPETKTDDRGKRNSFLREFPIFVVVALGLALLIKSFVAQAFYIPSGSMENTLLINDRVLVNRLVYHVREIARGDIVVFSGVDSWDIEVPYQEPSNPIAKAFHWVGTEFGMAPSETDYIKRVIGIPGDTVKCCDSTGRITVNGTPLDEKAYLYPGDEPSTQTFEVTVPENQLWVMGDHRSLSSDSRFHTDDPGGGSIPMDKVIGRAFVIAWPFDRAKILPIPDTFTQPALDVAAGIVSSPLLAGSLGTVPLVLWRRYRAGRRSK</sequence>
<dbReference type="EMBL" id="JAFCNB010000009">
    <property type="protein sequence ID" value="MBP2705824.1"/>
    <property type="molecule type" value="Genomic_DNA"/>
</dbReference>
<reference evidence="9" key="1">
    <citation type="submission" date="2021-02" db="EMBL/GenBank/DDBJ databases">
        <title>Draft genome sequence of Microbispora sp. RL4-1S isolated from rice leaves in Thailand.</title>
        <authorList>
            <person name="Muangham S."/>
            <person name="Duangmal K."/>
        </authorList>
    </citation>
    <scope>NUCLEOTIDE SEQUENCE</scope>
    <source>
        <strain evidence="9">RL4-1S</strain>
    </source>
</reference>
<dbReference type="NCBIfam" id="TIGR02227">
    <property type="entry name" value="sigpep_I_bact"/>
    <property type="match status" value="1"/>
</dbReference>
<feature type="transmembrane region" description="Helical" evidence="7">
    <location>
        <begin position="246"/>
        <end position="268"/>
    </location>
</feature>
<dbReference type="PROSITE" id="PS00761">
    <property type="entry name" value="SPASE_I_3"/>
    <property type="match status" value="1"/>
</dbReference>
<evidence type="ECO:0000256" key="3">
    <source>
        <dbReference type="ARBA" id="ARBA00009370"/>
    </source>
</evidence>
<dbReference type="GO" id="GO:0006465">
    <property type="term" value="P:signal peptide processing"/>
    <property type="evidence" value="ECO:0007669"/>
    <property type="project" value="InterPro"/>
</dbReference>
<dbReference type="PANTHER" id="PTHR43390">
    <property type="entry name" value="SIGNAL PEPTIDASE I"/>
    <property type="match status" value="1"/>
</dbReference>
<dbReference type="InterPro" id="IPR019533">
    <property type="entry name" value="Peptidase_S26"/>
</dbReference>
<dbReference type="GO" id="GO:0009003">
    <property type="term" value="F:signal peptidase activity"/>
    <property type="evidence" value="ECO:0007669"/>
    <property type="project" value="UniProtKB-EC"/>
</dbReference>
<keyword evidence="7" id="KW-0812">Transmembrane</keyword>
<dbReference type="PANTHER" id="PTHR43390:SF1">
    <property type="entry name" value="CHLOROPLAST PROCESSING PEPTIDASE"/>
    <property type="match status" value="1"/>
</dbReference>
<evidence type="ECO:0000259" key="8">
    <source>
        <dbReference type="Pfam" id="PF10502"/>
    </source>
</evidence>
<evidence type="ECO:0000256" key="6">
    <source>
        <dbReference type="PIRSR" id="PIRSR600223-1"/>
    </source>
</evidence>
<evidence type="ECO:0000313" key="9">
    <source>
        <dbReference type="EMBL" id="MBP2705824.1"/>
    </source>
</evidence>
<keyword evidence="7" id="KW-1133">Transmembrane helix</keyword>
<comment type="caution">
    <text evidence="7">Lacks conserved residue(s) required for the propagation of feature annotation.</text>
</comment>
<dbReference type="PRINTS" id="PR00727">
    <property type="entry name" value="LEADERPTASE"/>
</dbReference>
<dbReference type="GO" id="GO:0005886">
    <property type="term" value="C:plasma membrane"/>
    <property type="evidence" value="ECO:0007669"/>
    <property type="project" value="UniProtKB-SubCell"/>
</dbReference>
<organism evidence="9 10">
    <name type="scientific">Microbispora oryzae</name>
    <dbReference type="NCBI Taxonomy" id="2806554"/>
    <lineage>
        <taxon>Bacteria</taxon>
        <taxon>Bacillati</taxon>
        <taxon>Actinomycetota</taxon>
        <taxon>Actinomycetes</taxon>
        <taxon>Streptosporangiales</taxon>
        <taxon>Streptosporangiaceae</taxon>
        <taxon>Microbispora</taxon>
    </lineage>
</organism>
<feature type="active site" evidence="6">
    <location>
        <position position="134"/>
    </location>
</feature>
<accession>A0A941ARC0</accession>
<evidence type="ECO:0000256" key="1">
    <source>
        <dbReference type="ARBA" id="ARBA00000677"/>
    </source>
</evidence>
<dbReference type="InterPro" id="IPR019758">
    <property type="entry name" value="Pept_S26A_signal_pept_1_CS"/>
</dbReference>
<comment type="similarity">
    <text evidence="3 7">Belongs to the peptidase S26 family.</text>
</comment>
<dbReference type="Proteomes" id="UP000674234">
    <property type="component" value="Unassembled WGS sequence"/>
</dbReference>
<feature type="active site" evidence="6">
    <location>
        <position position="62"/>
    </location>
</feature>
<evidence type="ECO:0000256" key="5">
    <source>
        <dbReference type="ARBA" id="ARBA00022801"/>
    </source>
</evidence>
<dbReference type="Gene3D" id="2.10.109.10">
    <property type="entry name" value="Umud Fragment, subunit A"/>
    <property type="match status" value="1"/>
</dbReference>
<dbReference type="SUPFAM" id="SSF51306">
    <property type="entry name" value="LexA/Signal peptidase"/>
    <property type="match status" value="1"/>
</dbReference>
<comment type="catalytic activity">
    <reaction evidence="1 7">
        <text>Cleavage of hydrophobic, N-terminal signal or leader sequences from secreted and periplasmic proteins.</text>
        <dbReference type="EC" id="3.4.21.89"/>
    </reaction>
</comment>
<dbReference type="CDD" id="cd06530">
    <property type="entry name" value="S26_SPase_I"/>
    <property type="match status" value="1"/>
</dbReference>
<comment type="subcellular location">
    <subcellularLocation>
        <location evidence="2">Cell membrane</location>
        <topology evidence="2">Single-pass type II membrane protein</topology>
    </subcellularLocation>
    <subcellularLocation>
        <location evidence="7">Membrane</location>
        <topology evidence="7">Single-pass type II membrane protein</topology>
    </subcellularLocation>
</comment>
<dbReference type="InterPro" id="IPR036286">
    <property type="entry name" value="LexA/Signal_pep-like_sf"/>
</dbReference>
<feature type="domain" description="Peptidase S26" evidence="8">
    <location>
        <begin position="33"/>
        <end position="225"/>
    </location>
</feature>
<keyword evidence="7" id="KW-0645">Protease</keyword>
<evidence type="ECO:0000256" key="7">
    <source>
        <dbReference type="RuleBase" id="RU362042"/>
    </source>
</evidence>
<dbReference type="RefSeq" id="WP_210157087.1">
    <property type="nucleotide sequence ID" value="NZ_JAFCNB010000009.1"/>
</dbReference>
<evidence type="ECO:0000256" key="2">
    <source>
        <dbReference type="ARBA" id="ARBA00004401"/>
    </source>
</evidence>